<dbReference type="GO" id="GO:0071949">
    <property type="term" value="F:FAD binding"/>
    <property type="evidence" value="ECO:0007669"/>
    <property type="project" value="InterPro"/>
</dbReference>
<sequence>MPEKESFMLHCIGYLSTSRELLTTLAVTALVAQASHANKTRQVTGMLCYHDGTFLQFIEGARSSLDELMGKIRRDERHTGIIQVHDKPIEARLFPQWSMSLVRTSRLNPAQLAGFQDLRTLDVRAPGAPSHAARVADFLEPFRLWLR</sequence>
<gene>
    <name evidence="2" type="ORF">JKL49_00985</name>
    <name evidence="3" type="ORF">JKL49_03060</name>
</gene>
<proteinExistence type="predicted"/>
<evidence type="ECO:0000259" key="1">
    <source>
        <dbReference type="PROSITE" id="PS50925"/>
    </source>
</evidence>
<dbReference type="InterPro" id="IPR007024">
    <property type="entry name" value="BLUF_domain"/>
</dbReference>
<evidence type="ECO:0000313" key="4">
    <source>
        <dbReference type="Proteomes" id="UP000622580"/>
    </source>
</evidence>
<feature type="domain" description="BLUF" evidence="1">
    <location>
        <begin position="9"/>
        <end position="100"/>
    </location>
</feature>
<evidence type="ECO:0000313" key="3">
    <source>
        <dbReference type="EMBL" id="QQZ50542.1"/>
    </source>
</evidence>
<accession>A0A941D064</accession>
<reference evidence="3" key="1">
    <citation type="submission" date="2021-01" db="EMBL/GenBank/DDBJ databases">
        <title>Genome sequence of Phenylobacterium sp. 20VBR1 isolated from a valley glaceir, Ny-Alesund, Svalbard.</title>
        <authorList>
            <person name="Thomas F.A."/>
            <person name="Krishnan K.P."/>
            <person name="Sinha R.K."/>
        </authorList>
    </citation>
    <scope>NUCLEOTIDE SEQUENCE</scope>
    <source>
        <strain evidence="3">20VBR1</strain>
    </source>
</reference>
<dbReference type="RefSeq" id="WP_215337586.1">
    <property type="nucleotide sequence ID" value="NZ_JAGSGD010000001.1"/>
</dbReference>
<keyword evidence="4" id="KW-1185">Reference proteome</keyword>
<dbReference type="PROSITE" id="PS50925">
    <property type="entry name" value="BLUF"/>
    <property type="match status" value="1"/>
</dbReference>
<dbReference type="Pfam" id="PF04940">
    <property type="entry name" value="BLUF"/>
    <property type="match status" value="1"/>
</dbReference>
<dbReference type="InterPro" id="IPR036046">
    <property type="entry name" value="Acylphosphatase-like_dom_sf"/>
</dbReference>
<evidence type="ECO:0000313" key="2">
    <source>
        <dbReference type="EMBL" id="MBR7617948.1"/>
    </source>
</evidence>
<dbReference type="SUPFAM" id="SSF54975">
    <property type="entry name" value="Acylphosphatase/BLUF domain-like"/>
    <property type="match status" value="1"/>
</dbReference>
<dbReference type="EMBL" id="JAGSGD010000001">
    <property type="protein sequence ID" value="MBR7617948.1"/>
    <property type="molecule type" value="Genomic_DNA"/>
</dbReference>
<protein>
    <submittedName>
        <fullName evidence="2">BLUF domain-containing protein</fullName>
    </submittedName>
</protein>
<dbReference type="EMBL" id="CP068570">
    <property type="protein sequence ID" value="QQZ50542.1"/>
    <property type="molecule type" value="Genomic_DNA"/>
</dbReference>
<dbReference type="GO" id="GO:0009882">
    <property type="term" value="F:blue light photoreceptor activity"/>
    <property type="evidence" value="ECO:0007669"/>
    <property type="project" value="InterPro"/>
</dbReference>
<dbReference type="SMART" id="SM01034">
    <property type="entry name" value="BLUF"/>
    <property type="match status" value="1"/>
</dbReference>
<name>A0A941D064_9CAUL</name>
<organism evidence="2 4">
    <name type="scientific">Phenylobacterium glaciei</name>
    <dbReference type="NCBI Taxonomy" id="2803784"/>
    <lineage>
        <taxon>Bacteria</taxon>
        <taxon>Pseudomonadati</taxon>
        <taxon>Pseudomonadota</taxon>
        <taxon>Alphaproteobacteria</taxon>
        <taxon>Caulobacterales</taxon>
        <taxon>Caulobacteraceae</taxon>
        <taxon>Phenylobacterium</taxon>
    </lineage>
</organism>
<reference evidence="2" key="2">
    <citation type="submission" date="2021-04" db="EMBL/GenBank/DDBJ databases">
        <title>Draft genome assembly of strain Phenylobacterium sp. 20VBR1 using MiniION and Illumina platforms.</title>
        <authorList>
            <person name="Thomas F.A."/>
            <person name="Krishnan K.P."/>
            <person name="Sinha R.K."/>
        </authorList>
    </citation>
    <scope>NUCLEOTIDE SEQUENCE</scope>
    <source>
        <strain evidence="2">20VBR1</strain>
    </source>
</reference>
<dbReference type="AlphaFoldDB" id="A0A941D064"/>
<dbReference type="Gene3D" id="3.30.70.100">
    <property type="match status" value="1"/>
</dbReference>
<dbReference type="Proteomes" id="UP000622580">
    <property type="component" value="Unassembled WGS sequence"/>
</dbReference>